<proteinExistence type="inferred from homology"/>
<dbReference type="SUPFAM" id="SSF51735">
    <property type="entry name" value="NAD(P)-binding Rossmann-fold domains"/>
    <property type="match status" value="1"/>
</dbReference>
<dbReference type="Proteomes" id="UP001354709">
    <property type="component" value="Unassembled WGS sequence"/>
</dbReference>
<dbReference type="EMBL" id="JAZBJO010000032">
    <property type="protein sequence ID" value="MEE4597182.1"/>
    <property type="molecule type" value="Genomic_DNA"/>
</dbReference>
<protein>
    <submittedName>
        <fullName evidence="4">SDR family NAD(P)-dependent oxidoreductase</fullName>
    </submittedName>
</protein>
<keyword evidence="3" id="KW-0560">Oxidoreductase</keyword>
<evidence type="ECO:0000256" key="3">
    <source>
        <dbReference type="ARBA" id="ARBA00023002"/>
    </source>
</evidence>
<evidence type="ECO:0000256" key="1">
    <source>
        <dbReference type="ARBA" id="ARBA00006484"/>
    </source>
</evidence>
<reference evidence="4 5" key="1">
    <citation type="submission" date="2023-11" db="EMBL/GenBank/DDBJ databases">
        <title>30 novel species of actinomycetes from the DSMZ collection.</title>
        <authorList>
            <person name="Nouioui I."/>
        </authorList>
    </citation>
    <scope>NUCLEOTIDE SEQUENCE [LARGE SCALE GENOMIC DNA]</scope>
    <source>
        <strain evidence="4 5">DSM 41524</strain>
    </source>
</reference>
<evidence type="ECO:0000313" key="5">
    <source>
        <dbReference type="Proteomes" id="UP001354709"/>
    </source>
</evidence>
<keyword evidence="2" id="KW-0521">NADP</keyword>
<dbReference type="PANTHER" id="PTHR43490">
    <property type="entry name" value="(+)-NEOMENTHOL DEHYDROGENASE"/>
    <property type="match status" value="1"/>
</dbReference>
<sequence length="114" mass="11865">MANDIEAPQGLALVTGANRGIGKETAAQLGAAGYHVLVGARDAVAGEQAAKELRDRGIAALPLTLSVNDAESVAAAAHAVRTRFGRLESLSVTRRCWRTCTGRSVGAAISHCRW</sequence>
<dbReference type="InterPro" id="IPR036291">
    <property type="entry name" value="NAD(P)-bd_dom_sf"/>
</dbReference>
<gene>
    <name evidence="4" type="ORF">V2J94_35730</name>
</gene>
<dbReference type="PANTHER" id="PTHR43490:SF99">
    <property type="entry name" value="SHORT-CHAIN DEHYDROGENASE_REDUCTASE"/>
    <property type="match status" value="1"/>
</dbReference>
<dbReference type="Gene3D" id="3.40.50.720">
    <property type="entry name" value="NAD(P)-binding Rossmann-like Domain"/>
    <property type="match status" value="1"/>
</dbReference>
<comment type="caution">
    <text evidence="4">The sequence shown here is derived from an EMBL/GenBank/DDBJ whole genome shotgun (WGS) entry which is preliminary data.</text>
</comment>
<comment type="similarity">
    <text evidence="1">Belongs to the short-chain dehydrogenases/reductases (SDR) family.</text>
</comment>
<accession>A0ABU7Q703</accession>
<name>A0ABU7Q703_9ACTN</name>
<dbReference type="Pfam" id="PF00106">
    <property type="entry name" value="adh_short"/>
    <property type="match status" value="1"/>
</dbReference>
<evidence type="ECO:0000256" key="2">
    <source>
        <dbReference type="ARBA" id="ARBA00022857"/>
    </source>
</evidence>
<keyword evidence="5" id="KW-1185">Reference proteome</keyword>
<evidence type="ECO:0000313" key="4">
    <source>
        <dbReference type="EMBL" id="MEE4597182.1"/>
    </source>
</evidence>
<dbReference type="InterPro" id="IPR002347">
    <property type="entry name" value="SDR_fam"/>
</dbReference>
<organism evidence="4 5">
    <name type="scientific">Streptomyces asiaticus subsp. ignotus</name>
    <dbReference type="NCBI Taxonomy" id="3098222"/>
    <lineage>
        <taxon>Bacteria</taxon>
        <taxon>Bacillati</taxon>
        <taxon>Actinomycetota</taxon>
        <taxon>Actinomycetes</taxon>
        <taxon>Kitasatosporales</taxon>
        <taxon>Streptomycetaceae</taxon>
        <taxon>Streptomyces</taxon>
        <taxon>Streptomyces violaceusniger group</taxon>
    </lineage>
</organism>
<dbReference type="RefSeq" id="WP_330813874.1">
    <property type="nucleotide sequence ID" value="NZ_JAZBJO010000032.1"/>
</dbReference>